<gene>
    <name evidence="1" type="ORF">K3G42_014279</name>
</gene>
<protein>
    <submittedName>
        <fullName evidence="1">Uncharacterized protein</fullName>
    </submittedName>
</protein>
<evidence type="ECO:0000313" key="2">
    <source>
        <dbReference type="Proteomes" id="UP000827872"/>
    </source>
</evidence>
<sequence length="105" mass="11594">MALSPPERPEPPHPPPPHPPQQQQEDDDDQAELDPQRLSGLEPEAGGIPLHSPWTFWLDNGTGFTTFGLHKLECGELLPMTDVDKEIMALPAAHVKECANITRSE</sequence>
<reference evidence="1" key="1">
    <citation type="submission" date="2021-08" db="EMBL/GenBank/DDBJ databases">
        <title>The first chromosome-level gecko genome reveals the dynamic sex chromosomes of Neotropical dwarf geckos (Sphaerodactylidae: Sphaerodactylus).</title>
        <authorList>
            <person name="Pinto B.J."/>
            <person name="Keating S.E."/>
            <person name="Gamble T."/>
        </authorList>
    </citation>
    <scope>NUCLEOTIDE SEQUENCE</scope>
    <source>
        <strain evidence="1">TG3544</strain>
    </source>
</reference>
<comment type="caution">
    <text evidence="1">The sequence shown here is derived from an EMBL/GenBank/DDBJ whole genome shotgun (WGS) entry which is preliminary data.</text>
</comment>
<proteinExistence type="predicted"/>
<name>A0ACB8EGV9_9SAUR</name>
<organism evidence="1 2">
    <name type="scientific">Sphaerodactylus townsendi</name>
    <dbReference type="NCBI Taxonomy" id="933632"/>
    <lineage>
        <taxon>Eukaryota</taxon>
        <taxon>Metazoa</taxon>
        <taxon>Chordata</taxon>
        <taxon>Craniata</taxon>
        <taxon>Vertebrata</taxon>
        <taxon>Euteleostomi</taxon>
        <taxon>Lepidosauria</taxon>
        <taxon>Squamata</taxon>
        <taxon>Bifurcata</taxon>
        <taxon>Gekkota</taxon>
        <taxon>Sphaerodactylidae</taxon>
        <taxon>Sphaerodactylus</taxon>
    </lineage>
</organism>
<accession>A0ACB8EGV9</accession>
<dbReference type="Proteomes" id="UP000827872">
    <property type="component" value="Linkage Group LG03"/>
</dbReference>
<dbReference type="EMBL" id="CM037616">
    <property type="protein sequence ID" value="KAH7991844.1"/>
    <property type="molecule type" value="Genomic_DNA"/>
</dbReference>
<keyword evidence="2" id="KW-1185">Reference proteome</keyword>
<evidence type="ECO:0000313" key="1">
    <source>
        <dbReference type="EMBL" id="KAH7991844.1"/>
    </source>
</evidence>